<comment type="caution">
    <text evidence="1">The sequence shown here is derived from an EMBL/GenBank/DDBJ whole genome shotgun (WGS) entry which is preliminary data.</text>
</comment>
<sequence length="46" mass="5099">MAALKPVAAMRNSSVVNNASNWVGWKFYGKTVRDASDLQTGSRKER</sequence>
<organism evidence="1 2">
    <name type="scientific">Rothia aeria F0184</name>
    <dbReference type="NCBI Taxonomy" id="888019"/>
    <lineage>
        <taxon>Bacteria</taxon>
        <taxon>Bacillati</taxon>
        <taxon>Actinomycetota</taxon>
        <taxon>Actinomycetes</taxon>
        <taxon>Micrococcales</taxon>
        <taxon>Micrococcaceae</taxon>
        <taxon>Rothia</taxon>
    </lineage>
</organism>
<evidence type="ECO:0000313" key="1">
    <source>
        <dbReference type="EMBL" id="ERT66937.1"/>
    </source>
</evidence>
<reference evidence="1 2" key="1">
    <citation type="submission" date="2013-08" db="EMBL/GenBank/DDBJ databases">
        <authorList>
            <person name="Weinstock G."/>
            <person name="Sodergren E."/>
            <person name="Wylie T."/>
            <person name="Fulton L."/>
            <person name="Fulton R."/>
            <person name="Fronick C."/>
            <person name="O'Laughlin M."/>
            <person name="Godfrey J."/>
            <person name="Miner T."/>
            <person name="Herter B."/>
            <person name="Appelbaum E."/>
            <person name="Cordes M."/>
            <person name="Lek S."/>
            <person name="Wollam A."/>
            <person name="Pepin K.H."/>
            <person name="Palsikar V.B."/>
            <person name="Mitreva M."/>
            <person name="Wilson R.K."/>
        </authorList>
    </citation>
    <scope>NUCLEOTIDE SEQUENCE [LARGE SCALE GENOMIC DNA]</scope>
    <source>
        <strain evidence="1 2">F0184</strain>
    </source>
</reference>
<gene>
    <name evidence="1" type="ORF">HMPREF0742_00709</name>
</gene>
<dbReference type="HOGENOM" id="CLU_3188561_0_0_11"/>
<protein>
    <submittedName>
        <fullName evidence="1">Uncharacterized protein</fullName>
    </submittedName>
</protein>
<proteinExistence type="predicted"/>
<accession>U7V5F1</accession>
<evidence type="ECO:0000313" key="2">
    <source>
        <dbReference type="Proteomes" id="UP000017174"/>
    </source>
</evidence>
<name>U7V5F1_9MICC</name>
<dbReference type="EMBL" id="AXZG01000018">
    <property type="protein sequence ID" value="ERT66937.1"/>
    <property type="molecule type" value="Genomic_DNA"/>
</dbReference>
<dbReference type="Proteomes" id="UP000017174">
    <property type="component" value="Unassembled WGS sequence"/>
</dbReference>
<dbReference type="AlphaFoldDB" id="U7V5F1"/>